<proteinExistence type="predicted"/>
<sequence>MTVHFSDQPGRIHFGSLQALTPQARALAALGEAVPALEKQLGFALAVTAEAKPDGFLWIEAVLPDQHCTLENKAVVGQTLRDAARPFTELVYIEMDSDAPYAQ</sequence>
<name>A0ABW1YBK8_9DEIO</name>
<evidence type="ECO:0000313" key="1">
    <source>
        <dbReference type="EMBL" id="MFC6590860.1"/>
    </source>
</evidence>
<evidence type="ECO:0000313" key="2">
    <source>
        <dbReference type="Proteomes" id="UP001596297"/>
    </source>
</evidence>
<reference evidence="2" key="1">
    <citation type="journal article" date="2019" name="Int. J. Syst. Evol. Microbiol.">
        <title>The Global Catalogue of Microorganisms (GCM) 10K type strain sequencing project: providing services to taxonomists for standard genome sequencing and annotation.</title>
        <authorList>
            <consortium name="The Broad Institute Genomics Platform"/>
            <consortium name="The Broad Institute Genome Sequencing Center for Infectious Disease"/>
            <person name="Wu L."/>
            <person name="Ma J."/>
        </authorList>
    </citation>
    <scope>NUCLEOTIDE SEQUENCE [LARGE SCALE GENOMIC DNA]</scope>
    <source>
        <strain evidence="2">CGMCC 1.15772</strain>
    </source>
</reference>
<organism evidence="1 2">
    <name type="scientific">Deinococcus lacus</name>
    <dbReference type="NCBI Taxonomy" id="392561"/>
    <lineage>
        <taxon>Bacteria</taxon>
        <taxon>Thermotogati</taxon>
        <taxon>Deinococcota</taxon>
        <taxon>Deinococci</taxon>
        <taxon>Deinococcales</taxon>
        <taxon>Deinococcaceae</taxon>
        <taxon>Deinococcus</taxon>
    </lineage>
</organism>
<comment type="caution">
    <text evidence="1">The sequence shown here is derived from an EMBL/GenBank/DDBJ whole genome shotgun (WGS) entry which is preliminary data.</text>
</comment>
<gene>
    <name evidence="1" type="ORF">ACFP81_01615</name>
</gene>
<accession>A0ABW1YBK8</accession>
<keyword evidence="2" id="KW-1185">Reference proteome</keyword>
<dbReference type="Proteomes" id="UP001596297">
    <property type="component" value="Unassembled WGS sequence"/>
</dbReference>
<protein>
    <submittedName>
        <fullName evidence="1">Uncharacterized protein</fullName>
    </submittedName>
</protein>
<dbReference type="RefSeq" id="WP_380081866.1">
    <property type="nucleotide sequence ID" value="NZ_JBHSWD010000001.1"/>
</dbReference>
<dbReference type="EMBL" id="JBHSWD010000001">
    <property type="protein sequence ID" value="MFC6590860.1"/>
    <property type="molecule type" value="Genomic_DNA"/>
</dbReference>